<evidence type="ECO:0000313" key="12">
    <source>
        <dbReference type="Proteomes" id="UP001054857"/>
    </source>
</evidence>
<dbReference type="GO" id="GO:0007165">
    <property type="term" value="P:signal transduction"/>
    <property type="evidence" value="ECO:0007669"/>
    <property type="project" value="InterPro"/>
</dbReference>
<dbReference type="GO" id="GO:0046872">
    <property type="term" value="F:metal ion binding"/>
    <property type="evidence" value="ECO:0007669"/>
    <property type="project" value="UniProtKB-KW"/>
</dbReference>
<dbReference type="InterPro" id="IPR006189">
    <property type="entry name" value="CHASE_dom"/>
</dbReference>
<keyword evidence="8" id="KW-0812">Transmembrane</keyword>
<feature type="binding site" evidence="5">
    <location>
        <position position="951"/>
    </location>
    <ligand>
        <name>Zn(2+)</name>
        <dbReference type="ChEBI" id="CHEBI:29105"/>
        <label>1</label>
    </ligand>
</feature>
<feature type="binding site" evidence="5">
    <location>
        <position position="913"/>
    </location>
    <ligand>
        <name>Zn(2+)</name>
        <dbReference type="ChEBI" id="CHEBI:29105"/>
        <label>1</label>
    </ligand>
</feature>
<evidence type="ECO:0000256" key="3">
    <source>
        <dbReference type="PIRSR" id="PIRSR623088-1"/>
    </source>
</evidence>
<feature type="region of interest" description="Disordered" evidence="7">
    <location>
        <begin position="668"/>
        <end position="719"/>
    </location>
</feature>
<feature type="binding site" evidence="4">
    <location>
        <position position="1104"/>
    </location>
    <ligand>
        <name>AMP</name>
        <dbReference type="ChEBI" id="CHEBI:456215"/>
    </ligand>
</feature>
<feature type="transmembrane region" description="Helical" evidence="8">
    <location>
        <begin position="44"/>
        <end position="63"/>
    </location>
</feature>
<sequence length="1214" mass="129242">MDKTCRLMERLYKDVIVQLSVLITRLRAKGEGIYRIVRADASTYLWPLAVLALVLGVGVWGVARVGEVEEKGAKDRAASVALDTAIWYRQQLTVCASPVLLMAAMVGYDPQYSAVSSLFKVLAPALLSQTAPNITKQLEYVPFGVVQDVYPMTGNNGAAVGFDLFASSDADGAVKTIEDNTLTLAGPLAFFEGGYGVIVRQPIFIPGVQANETFGIPNPLNPYCGAPCEYNETTRTKFWGFAAALIDLDALAQAEDSKLRTLEAMGYRYEVLALGIAAADMRQVAARWGTWASMSGTCAAAQPSSVPPSDPVEAQIHLPNNEWVVRVSPASGWRSSAYRGLLSGVIVMAVALALLLFLALVSRRQHEMLLKALLPKQVIKDLGKDAALLGPRILQAETTADLMLTLLGCLMEGTMPALADVVFIQQALMRGVDLYQPMNLNQHINDANLDKDVARALMQQLGHNAGAGLLMSPSPTEDPSKTGQRPTGSFTMKHVPAYYQQYDYSTLAGALSVILSGGQQPLGWREATLASAAAGGGGGGDAGEGDNTGPLPRATADIGSYRSSSLGAALPFRGSVVPATREGTTTGAGIGVSVPCGGGFGFLQRNTSMEFSQVQHQPPPPLQQQQQQPDPRSPFTAVADRRSDASEHVPMRLVMGLVNAEIASAGVSSAMREQGDEAVGEGGPASGQSSDTLDDSALVASEPPRRRPPRKVASAVGANGLADSLRRRSLLQSSGVSVADQPGGNRPPDAASIAAAGSGRASCDWNSAAGAAAQAGTGTGTGSGPVQEVGTGGGLAQVGTRVLHALTGGSRASLAPQPSVRLSVLGKTQYLAPPPPPVIEEVERVLADADSWQFDMWRLRDATNGHPLSALGYYLIHRAGLITHLKLKPPVLARLLRHIEAGYNDNPYHNAVHAADVLQTLHVIIHGAQMHVNYLDHLGLLAAYFAAIVHDYGHPGLTNDFLVSTSDPLAVRYNDRSPLENHHAAAAFSLVQKPGLDLLAPLSKADRANFRKQVIEMVLGTDMKQHFALLSQFNTVHRLAGFAHGPAVDNPCKSASSVRASGAQQFLELREIVVNVSGQEVQAPKPLDETERLLSLQIAIKAADLGHLGEEFEVHQRWLSALEEEFFRQGDMERQLGLPISPLFDRSKQGVSKSQVGFFDFVALPLVFALSKAFPGAQSLMRCFWSNYNHWRTVDGMPRVEVPPLGPPTGATTG</sequence>
<evidence type="ECO:0000256" key="6">
    <source>
        <dbReference type="RuleBase" id="RU363067"/>
    </source>
</evidence>
<feature type="region of interest" description="Disordered" evidence="7">
    <location>
        <begin position="733"/>
        <end position="755"/>
    </location>
</feature>
<feature type="binding site" evidence="5">
    <location>
        <position position="1104"/>
    </location>
    <ligand>
        <name>Zn(2+)</name>
        <dbReference type="ChEBI" id="CHEBI:29105"/>
        <label>1</label>
    </ligand>
</feature>
<feature type="region of interest" description="Disordered" evidence="7">
    <location>
        <begin position="773"/>
        <end position="793"/>
    </location>
</feature>
<feature type="region of interest" description="Disordered" evidence="7">
    <location>
        <begin position="611"/>
        <end position="647"/>
    </location>
</feature>
<keyword evidence="8" id="KW-1133">Transmembrane helix</keyword>
<gene>
    <name evidence="11" type="ORF">Agub_g10302</name>
</gene>
<reference evidence="11 12" key="1">
    <citation type="journal article" date="2021" name="Sci. Rep.">
        <title>Genome sequencing of the multicellular alga Astrephomene provides insights into convergent evolution of germ-soma differentiation.</title>
        <authorList>
            <person name="Yamashita S."/>
            <person name="Yamamoto K."/>
            <person name="Matsuzaki R."/>
            <person name="Suzuki S."/>
            <person name="Yamaguchi H."/>
            <person name="Hirooka S."/>
            <person name="Minakuchi Y."/>
            <person name="Miyagishima S."/>
            <person name="Kawachi M."/>
            <person name="Toyoda A."/>
            <person name="Nozaki H."/>
        </authorList>
    </citation>
    <scope>NUCLEOTIDE SEQUENCE [LARGE SCALE GENOMIC DNA]</scope>
    <source>
        <strain evidence="11 12">NIES-4017</strain>
    </source>
</reference>
<protein>
    <recommendedName>
        <fullName evidence="6">Phosphodiesterase</fullName>
        <ecNumber evidence="6">3.1.4.-</ecNumber>
    </recommendedName>
</protein>
<feature type="region of interest" description="Disordered" evidence="7">
    <location>
        <begin position="532"/>
        <end position="557"/>
    </location>
</feature>
<feature type="domain" description="PDEase" evidence="10">
    <location>
        <begin position="834"/>
        <end position="1198"/>
    </location>
</feature>
<comment type="caution">
    <text evidence="11">The sequence shown here is derived from an EMBL/GenBank/DDBJ whole genome shotgun (WGS) entry which is preliminary data.</text>
</comment>
<keyword evidence="12" id="KW-1185">Reference proteome</keyword>
<dbReference type="CDD" id="cd00077">
    <property type="entry name" value="HDc"/>
    <property type="match status" value="1"/>
</dbReference>
<feature type="binding site" evidence="5">
    <location>
        <position position="951"/>
    </location>
    <ligand>
        <name>Zn(2+)</name>
        <dbReference type="ChEBI" id="CHEBI:29105"/>
        <label>2</label>
    </ligand>
</feature>
<evidence type="ECO:0000256" key="7">
    <source>
        <dbReference type="SAM" id="MobiDB-lite"/>
    </source>
</evidence>
<dbReference type="SUPFAM" id="SSF109604">
    <property type="entry name" value="HD-domain/PDEase-like"/>
    <property type="match status" value="1"/>
</dbReference>
<feature type="compositionally biased region" description="Polar residues" evidence="7">
    <location>
        <begin position="473"/>
        <end position="489"/>
    </location>
</feature>
<evidence type="ECO:0000256" key="5">
    <source>
        <dbReference type="PIRSR" id="PIRSR623088-3"/>
    </source>
</evidence>
<feature type="region of interest" description="Disordered" evidence="7">
    <location>
        <begin position="467"/>
        <end position="489"/>
    </location>
</feature>
<feature type="binding site" evidence="5">
    <location>
        <position position="950"/>
    </location>
    <ligand>
        <name>Zn(2+)</name>
        <dbReference type="ChEBI" id="CHEBI:29105"/>
        <label>1</label>
    </ligand>
</feature>
<name>A0AAD3HPK7_9CHLO</name>
<dbReference type="Gene3D" id="1.10.1300.10">
    <property type="entry name" value="3'5'-cyclic nucleotide phosphodiesterase, catalytic domain"/>
    <property type="match status" value="1"/>
</dbReference>
<keyword evidence="1 5" id="KW-0479">Metal-binding</keyword>
<dbReference type="InterPro" id="IPR023088">
    <property type="entry name" value="PDEase"/>
</dbReference>
<evidence type="ECO:0000256" key="2">
    <source>
        <dbReference type="ARBA" id="ARBA00022801"/>
    </source>
</evidence>
<organism evidence="11 12">
    <name type="scientific">Astrephomene gubernaculifera</name>
    <dbReference type="NCBI Taxonomy" id="47775"/>
    <lineage>
        <taxon>Eukaryota</taxon>
        <taxon>Viridiplantae</taxon>
        <taxon>Chlorophyta</taxon>
        <taxon>core chlorophytes</taxon>
        <taxon>Chlorophyceae</taxon>
        <taxon>CS clade</taxon>
        <taxon>Chlamydomonadales</taxon>
        <taxon>Astrephomenaceae</taxon>
        <taxon>Astrephomene</taxon>
    </lineage>
</organism>
<evidence type="ECO:0000259" key="10">
    <source>
        <dbReference type="PROSITE" id="PS51845"/>
    </source>
</evidence>
<feature type="binding site" evidence="4">
    <location>
        <position position="951"/>
    </location>
    <ligand>
        <name>AMP</name>
        <dbReference type="ChEBI" id="CHEBI:456215"/>
    </ligand>
</feature>
<dbReference type="AlphaFoldDB" id="A0AAD3HPK7"/>
<dbReference type="SMART" id="SM00471">
    <property type="entry name" value="HDc"/>
    <property type="match status" value="1"/>
</dbReference>
<dbReference type="Proteomes" id="UP001054857">
    <property type="component" value="Unassembled WGS sequence"/>
</dbReference>
<proteinExistence type="inferred from homology"/>
<dbReference type="InterPro" id="IPR036971">
    <property type="entry name" value="PDEase_catalytic_dom_sf"/>
</dbReference>
<evidence type="ECO:0000313" key="11">
    <source>
        <dbReference type="EMBL" id="GFR48408.1"/>
    </source>
</evidence>
<dbReference type="PROSITE" id="PS50839">
    <property type="entry name" value="CHASE"/>
    <property type="match status" value="1"/>
</dbReference>
<dbReference type="GO" id="GO:0004114">
    <property type="term" value="F:3',5'-cyclic-nucleotide phosphodiesterase activity"/>
    <property type="evidence" value="ECO:0007669"/>
    <property type="project" value="InterPro"/>
</dbReference>
<feature type="binding site" evidence="4">
    <location>
        <begin position="909"/>
        <end position="913"/>
    </location>
    <ligand>
        <name>AMP</name>
        <dbReference type="ChEBI" id="CHEBI:456215"/>
    </ligand>
</feature>
<feature type="active site" description="Proton donor" evidence="3">
    <location>
        <position position="909"/>
    </location>
</feature>
<dbReference type="InterPro" id="IPR002073">
    <property type="entry name" value="PDEase_catalytic_dom"/>
</dbReference>
<dbReference type="Pfam" id="PF00233">
    <property type="entry name" value="PDEase_I"/>
    <property type="match status" value="1"/>
</dbReference>
<evidence type="ECO:0000259" key="9">
    <source>
        <dbReference type="PROSITE" id="PS50839"/>
    </source>
</evidence>
<dbReference type="PRINTS" id="PR00387">
    <property type="entry name" value="PDIESTERASE1"/>
</dbReference>
<dbReference type="EC" id="3.1.4.-" evidence="6"/>
<comment type="cofactor">
    <cofactor evidence="6">
        <name>a divalent metal cation</name>
        <dbReference type="ChEBI" id="CHEBI:60240"/>
    </cofactor>
    <text evidence="6">Binds 2 divalent metal cations per subunit. Site 1 may preferentially bind zinc ions, while site 2 has a preference for magnesium and/or manganese ions.</text>
</comment>
<evidence type="ECO:0000256" key="8">
    <source>
        <dbReference type="SAM" id="Phobius"/>
    </source>
</evidence>
<dbReference type="InterPro" id="IPR023174">
    <property type="entry name" value="PDEase_CS"/>
</dbReference>
<keyword evidence="8" id="KW-0472">Membrane</keyword>
<feature type="transmembrane region" description="Helical" evidence="8">
    <location>
        <begin position="341"/>
        <end position="361"/>
    </location>
</feature>
<evidence type="ECO:0000256" key="1">
    <source>
        <dbReference type="ARBA" id="ARBA00022723"/>
    </source>
</evidence>
<dbReference type="SMART" id="SM01079">
    <property type="entry name" value="CHASE"/>
    <property type="match status" value="1"/>
</dbReference>
<feature type="binding site" evidence="4">
    <location>
        <position position="1155"/>
    </location>
    <ligand>
        <name>AMP</name>
        <dbReference type="ChEBI" id="CHEBI:456215"/>
    </ligand>
</feature>
<comment type="similarity">
    <text evidence="6">Belongs to the cyclic nucleotide phosphodiesterase family.</text>
</comment>
<dbReference type="PROSITE" id="PS00126">
    <property type="entry name" value="PDEASE_I_1"/>
    <property type="match status" value="1"/>
</dbReference>
<dbReference type="InterPro" id="IPR003607">
    <property type="entry name" value="HD/PDEase_dom"/>
</dbReference>
<dbReference type="EMBL" id="BMAR01000023">
    <property type="protein sequence ID" value="GFR48408.1"/>
    <property type="molecule type" value="Genomic_DNA"/>
</dbReference>
<dbReference type="PANTHER" id="PTHR11347">
    <property type="entry name" value="CYCLIC NUCLEOTIDE PHOSPHODIESTERASE"/>
    <property type="match status" value="1"/>
</dbReference>
<accession>A0AAD3HPK7</accession>
<dbReference type="PROSITE" id="PS51845">
    <property type="entry name" value="PDEASE_I_2"/>
    <property type="match status" value="1"/>
</dbReference>
<keyword evidence="2 6" id="KW-0378">Hydrolase</keyword>
<feature type="domain" description="CHASE" evidence="9">
    <location>
        <begin position="142"/>
        <end position="262"/>
    </location>
</feature>
<evidence type="ECO:0000256" key="4">
    <source>
        <dbReference type="PIRSR" id="PIRSR623088-2"/>
    </source>
</evidence>